<organism evidence="1 2">
    <name type="scientific">Candidatus Wolfebacteria bacterium GW2011_GWC1_43_10</name>
    <dbReference type="NCBI Taxonomy" id="1619011"/>
    <lineage>
        <taxon>Bacteria</taxon>
        <taxon>Candidatus Wolfeibacteriota</taxon>
    </lineage>
</organism>
<accession>A0A0G1CC57</accession>
<dbReference type="NCBIfam" id="TIGR00741">
    <property type="entry name" value="yfiA"/>
    <property type="match status" value="1"/>
</dbReference>
<dbReference type="EMBL" id="LCFA01000001">
    <property type="protein sequence ID" value="KKS83112.1"/>
    <property type="molecule type" value="Genomic_DNA"/>
</dbReference>
<sequence length="110" mass="12946">MKIIIKSTQIESSSALEDYIQIKLAPLSKLIGKIEEKFNPVLNVEVARSTKHHHKGEVYYVELTFILPRKTIRIEQYDNQIRSAIDKAKNRLKVALDNYKEKKITRRRPR</sequence>
<evidence type="ECO:0000313" key="2">
    <source>
        <dbReference type="Proteomes" id="UP000034810"/>
    </source>
</evidence>
<dbReference type="AlphaFoldDB" id="A0A0G1CC57"/>
<dbReference type="Pfam" id="PF02482">
    <property type="entry name" value="Ribosomal_S30AE"/>
    <property type="match status" value="1"/>
</dbReference>
<protein>
    <submittedName>
        <fullName evidence="1">Ribosomal subunit interface protein</fullName>
    </submittedName>
</protein>
<dbReference type="InterPro" id="IPR003489">
    <property type="entry name" value="RHF/RaiA"/>
</dbReference>
<evidence type="ECO:0000313" key="1">
    <source>
        <dbReference type="EMBL" id="KKS83112.1"/>
    </source>
</evidence>
<name>A0A0G1CC57_9BACT</name>
<reference evidence="1 2" key="1">
    <citation type="journal article" date="2015" name="Nature">
        <title>rRNA introns, odd ribosomes, and small enigmatic genomes across a large radiation of phyla.</title>
        <authorList>
            <person name="Brown C.T."/>
            <person name="Hug L.A."/>
            <person name="Thomas B.C."/>
            <person name="Sharon I."/>
            <person name="Castelle C.J."/>
            <person name="Singh A."/>
            <person name="Wilkins M.J."/>
            <person name="Williams K.H."/>
            <person name="Banfield J.F."/>
        </authorList>
    </citation>
    <scope>NUCLEOTIDE SEQUENCE [LARGE SCALE GENOMIC DNA]</scope>
</reference>
<proteinExistence type="predicted"/>
<gene>
    <name evidence="1" type="ORF">UV58_C0001G0039</name>
</gene>
<dbReference type="Proteomes" id="UP000034810">
    <property type="component" value="Unassembled WGS sequence"/>
</dbReference>
<comment type="caution">
    <text evidence="1">The sequence shown here is derived from an EMBL/GenBank/DDBJ whole genome shotgun (WGS) entry which is preliminary data.</text>
</comment>
<dbReference type="Gene3D" id="3.30.160.100">
    <property type="entry name" value="Ribosome hibernation promotion factor-like"/>
    <property type="match status" value="1"/>
</dbReference>
<dbReference type="SUPFAM" id="SSF69754">
    <property type="entry name" value="Ribosome binding protein Y (YfiA homologue)"/>
    <property type="match status" value="1"/>
</dbReference>
<dbReference type="InterPro" id="IPR036567">
    <property type="entry name" value="RHF-like"/>
</dbReference>